<dbReference type="OrthoDB" id="10262656at2759"/>
<feature type="transmembrane region" description="Helical" evidence="7">
    <location>
        <begin position="36"/>
        <end position="58"/>
    </location>
</feature>
<evidence type="ECO:0000313" key="10">
    <source>
        <dbReference type="RefSeq" id="XP_034246077.1"/>
    </source>
</evidence>
<dbReference type="Pfam" id="PF00083">
    <property type="entry name" value="Sugar_tr"/>
    <property type="match status" value="1"/>
</dbReference>
<proteinExistence type="inferred from homology"/>
<dbReference type="GO" id="GO:0022857">
    <property type="term" value="F:transmembrane transporter activity"/>
    <property type="evidence" value="ECO:0007669"/>
    <property type="project" value="InterPro"/>
</dbReference>
<dbReference type="AlphaFoldDB" id="A0A6P8ZC85"/>
<evidence type="ECO:0000256" key="6">
    <source>
        <dbReference type="ARBA" id="ARBA00023136"/>
    </source>
</evidence>
<dbReference type="SUPFAM" id="SSF103473">
    <property type="entry name" value="MFS general substrate transporter"/>
    <property type="match status" value="1"/>
</dbReference>
<keyword evidence="5 7" id="KW-1133">Transmembrane helix</keyword>
<evidence type="ECO:0000256" key="4">
    <source>
        <dbReference type="ARBA" id="ARBA00022692"/>
    </source>
</evidence>
<feature type="transmembrane region" description="Helical" evidence="7">
    <location>
        <begin position="78"/>
        <end position="95"/>
    </location>
</feature>
<dbReference type="PROSITE" id="PS50850">
    <property type="entry name" value="MFS"/>
    <property type="match status" value="1"/>
</dbReference>
<dbReference type="InterPro" id="IPR005828">
    <property type="entry name" value="MFS_sugar_transport-like"/>
</dbReference>
<feature type="transmembrane region" description="Helical" evidence="7">
    <location>
        <begin position="131"/>
        <end position="153"/>
    </location>
</feature>
<accession>A0A6P8ZC85</accession>
<keyword evidence="9" id="KW-1185">Reference proteome</keyword>
<evidence type="ECO:0000256" key="2">
    <source>
        <dbReference type="ARBA" id="ARBA00008335"/>
    </source>
</evidence>
<evidence type="ECO:0000256" key="5">
    <source>
        <dbReference type="ARBA" id="ARBA00022989"/>
    </source>
</evidence>
<feature type="transmembrane region" description="Helical" evidence="7">
    <location>
        <begin position="498"/>
        <end position="517"/>
    </location>
</feature>
<feature type="transmembrane region" description="Helical" evidence="7">
    <location>
        <begin position="302"/>
        <end position="322"/>
    </location>
</feature>
<keyword evidence="6 7" id="KW-0472">Membrane</keyword>
<protein>
    <submittedName>
        <fullName evidence="10">Transporter svop-1</fullName>
    </submittedName>
</protein>
<gene>
    <name evidence="10" type="primary">LOC117648038</name>
</gene>
<evidence type="ECO:0000256" key="1">
    <source>
        <dbReference type="ARBA" id="ARBA00004141"/>
    </source>
</evidence>
<dbReference type="PANTHER" id="PTHR23511:SF35">
    <property type="entry name" value="MAJOR FACILITATOR SUPERFAMILY (MFS) PROFILE DOMAIN-CONTAINING PROTEIN"/>
    <property type="match status" value="1"/>
</dbReference>
<evidence type="ECO:0000313" key="9">
    <source>
        <dbReference type="Proteomes" id="UP000515158"/>
    </source>
</evidence>
<dbReference type="Gene3D" id="1.20.1250.20">
    <property type="entry name" value="MFS general substrate transporter like domains"/>
    <property type="match status" value="1"/>
</dbReference>
<dbReference type="GeneID" id="117648038"/>
<feature type="transmembrane region" description="Helical" evidence="7">
    <location>
        <begin position="410"/>
        <end position="429"/>
    </location>
</feature>
<feature type="domain" description="Major facilitator superfamily (MFS) profile" evidence="8">
    <location>
        <begin position="16"/>
        <end position="522"/>
    </location>
</feature>
<evidence type="ECO:0000256" key="7">
    <source>
        <dbReference type="SAM" id="Phobius"/>
    </source>
</evidence>
<feature type="transmembrane region" description="Helical" evidence="7">
    <location>
        <begin position="381"/>
        <end position="403"/>
    </location>
</feature>
<name>A0A6P8ZC85_THRPL</name>
<dbReference type="Proteomes" id="UP000515158">
    <property type="component" value="Unplaced"/>
</dbReference>
<organism evidence="10">
    <name type="scientific">Thrips palmi</name>
    <name type="common">Melon thrips</name>
    <dbReference type="NCBI Taxonomy" id="161013"/>
    <lineage>
        <taxon>Eukaryota</taxon>
        <taxon>Metazoa</taxon>
        <taxon>Ecdysozoa</taxon>
        <taxon>Arthropoda</taxon>
        <taxon>Hexapoda</taxon>
        <taxon>Insecta</taxon>
        <taxon>Pterygota</taxon>
        <taxon>Neoptera</taxon>
        <taxon>Paraneoptera</taxon>
        <taxon>Thysanoptera</taxon>
        <taxon>Terebrantia</taxon>
        <taxon>Thripoidea</taxon>
        <taxon>Thripidae</taxon>
        <taxon>Thrips</taxon>
    </lineage>
</organism>
<feature type="transmembrane region" description="Helical" evidence="7">
    <location>
        <begin position="165"/>
        <end position="188"/>
    </location>
</feature>
<keyword evidence="4 7" id="KW-0812">Transmembrane</keyword>
<sequence>MVAPVGPVSEPQAATKLKTVTIDEAIQATGVGLYHWLLVVATGMCSASAVGEIVSMSYVLSPAAWMACDLSMNLSDKVLLSSIVFIGMLMGTHLWGVTADSWGRLPLLRLTLLLDAVVGVISSLLPDKRLFIAARFFNGFLVAGPTSTAMAYLGEFHTEKTRAKAMIILGLFPGGWTLFVAMLAYLVLPLDIAWELPSFYGEGALYRPWRLYILLNSMPALLTGLSFLLFPESPRFLVATGRPQKALDALRTVHAFNKGRKKEFPVGALVASLDGPQSGGKLMAMWNQTAPLFGREHLKNTALVCAVLFALVSSANGLLVWMPEIFNRMALFLVEQPDVEVTACQAIDYMQELRSNITAAVSEAGQESLPLQCGGELPASMFFNTGVIGVSNVALGFLSSFFVNWMGKRNMLAGILVLSGVCALLLTVVPSSLAMLVLACGTISLSSTGVSIIVALACENYPTTLRATAVSLSMLAGRCGSMSGSLLFGALLDTQCNSAFWGFGALLAVCGVLSFLLPRRGKYAT</sequence>
<keyword evidence="3" id="KW-0813">Transport</keyword>
<comment type="subcellular location">
    <subcellularLocation>
        <location evidence="1">Membrane</location>
        <topology evidence="1">Multi-pass membrane protein</topology>
    </subcellularLocation>
</comment>
<dbReference type="InterPro" id="IPR036259">
    <property type="entry name" value="MFS_trans_sf"/>
</dbReference>
<dbReference type="InParanoid" id="A0A6P8ZC85"/>
<comment type="similarity">
    <text evidence="2">Belongs to the major facilitator superfamily.</text>
</comment>
<dbReference type="KEGG" id="tpal:117648038"/>
<feature type="transmembrane region" description="Helical" evidence="7">
    <location>
        <begin position="469"/>
        <end position="492"/>
    </location>
</feature>
<evidence type="ECO:0000259" key="8">
    <source>
        <dbReference type="PROSITE" id="PS50850"/>
    </source>
</evidence>
<reference evidence="10" key="1">
    <citation type="submission" date="2025-08" db="UniProtKB">
        <authorList>
            <consortium name="RefSeq"/>
        </authorList>
    </citation>
    <scope>IDENTIFICATION</scope>
    <source>
        <tissue evidence="10">Total insect</tissue>
    </source>
</reference>
<evidence type="ECO:0000256" key="3">
    <source>
        <dbReference type="ARBA" id="ARBA00022448"/>
    </source>
</evidence>
<dbReference type="InterPro" id="IPR020846">
    <property type="entry name" value="MFS_dom"/>
</dbReference>
<dbReference type="GO" id="GO:0016020">
    <property type="term" value="C:membrane"/>
    <property type="evidence" value="ECO:0007669"/>
    <property type="project" value="UniProtKB-SubCell"/>
</dbReference>
<dbReference type="RefSeq" id="XP_034246077.1">
    <property type="nucleotide sequence ID" value="XM_034390186.1"/>
</dbReference>
<dbReference type="PANTHER" id="PTHR23511">
    <property type="entry name" value="SYNAPTIC VESICLE GLYCOPROTEIN 2"/>
    <property type="match status" value="1"/>
</dbReference>
<feature type="transmembrane region" description="Helical" evidence="7">
    <location>
        <begin position="435"/>
        <end position="457"/>
    </location>
</feature>
<feature type="transmembrane region" description="Helical" evidence="7">
    <location>
        <begin position="208"/>
        <end position="230"/>
    </location>
</feature>